<dbReference type="EC" id="2.7.7.48" evidence="8"/>
<comment type="similarity">
    <text evidence="1 8">Belongs to the RdRP family.</text>
</comment>
<evidence type="ECO:0000256" key="5">
    <source>
        <dbReference type="ARBA" id="ARBA00022884"/>
    </source>
</evidence>
<dbReference type="InterPro" id="IPR058752">
    <property type="entry name" value="RDRP_C_head"/>
</dbReference>
<evidence type="ECO:0000256" key="2">
    <source>
        <dbReference type="ARBA" id="ARBA00022484"/>
    </source>
</evidence>
<evidence type="ECO:0000256" key="8">
    <source>
        <dbReference type="RuleBase" id="RU363098"/>
    </source>
</evidence>
<evidence type="ECO:0000259" key="11">
    <source>
        <dbReference type="Pfam" id="PF26253"/>
    </source>
</evidence>
<dbReference type="GO" id="GO:0031380">
    <property type="term" value="C:nuclear RNA-directed RNA polymerase complex"/>
    <property type="evidence" value="ECO:0000318"/>
    <property type="project" value="GO_Central"/>
</dbReference>
<evidence type="ECO:0000313" key="12">
    <source>
        <dbReference type="EMBL" id="PTQ38912.1"/>
    </source>
</evidence>
<sequence>MTLGIYLFSRLEIGASLATEMWSFMSFTSRRKVESDSSESSETLSREDAEEDIASSSEDTFEDCSEEPEVCSSADCTAENVGLANLSIYPPLSSIASQAVSMDRECPAGLALSSLGNFSPESYASPAKRIKSYNDARGHSPAGVLTQAAISWASSPDTHSWHGGPNSSVERVEPGFASAPMNQNCQVAERSPFHVTQHGCRSRNTSPQEPPYPRIQDTHGRNLNQCNSKHPSGGLSTNHSSNVGPVRSLKGSLPADRHTFLNGVHRDGIANASSDILLPGARDGNYGSNGPTMQFGISQVRSNSSLSADIHYELRDGTSVSSGVPKRAVKTVAGPIGSASYLFSPGSNLPRKYAPSTGYCVQETINENAAPCVLSSFPRNSSEKSEPVSSTGLLGDDRFVRSMYGMESVSPPEPGKYTQCGRRSVGAGVLHGVKMPWSSLDELIDQSLEEEFRPENHAPQVVLETSGVPTLDAFVKPSFQEPFQKRMDEPILDDRKDLPGSSVEWPQLTEHLHYLGTLDFSTQVFPILTSLRGKPLEKAFTLDELRSIGTQPKEGVCQYLWYMDGLKGWSTPGVPPKRFQPDTSNYTCRIKPTGQILFELVDEKKQAKSLVHRTLGFDKVLKVAFEAEVEDGKRVPLSQDQYSMYCRLAKNGIFVGCRRYQYFAHKASDKFEKKMEGNVKCFFVCTDSRGEVDLRNPYFRRFNSIAEARTLFMHIHQTESIAKFIARMQLILSKTMTIDLDWTKVVVREKMDLQCQDGISTDGTGFISTNLARIIPTSILNGRQKTEPDRNEDYPSLSQVRVLYEGAAYKGTLLASEALPPNTIKLYKSMKKVGRDDEVLLPSVKSLEIVSTSQKPRKLQGVYTAKLSRDLIILLTTCGVPGSFFIDLVKAAIEDNHLIFSDYNVAMNEVLEWETEKTEILLMMINARIPLTEPFLHRSLLDIVKRKLEDFTTGKVNLPESFYLMGTADPTGTLKRNQVAIVLSDGPVYCPKLLVYRAPGKHPGDIHVFEATCNSVLQKVIGSGKYVIYFSTQGPRPIAEEIGKGDLDGDRYWVCKNTQLVSLFKEYPSRWAKLPSTTVPKMLKPADLLPDELEETLFKEYMKARFSSTSLVGKIANLWLKHMDQFLHSDTADKKALHFGAAMKFTPVYYNALDASKAGYTVDFPKGNLPCPRTPHYMNVPGEKMYHSKSIAGQIYDLAKSQELMSSPSYENFELDEAFVVENYEQHYQVWAKHFRSYKPEMSKMVSASHLGKEGTDRPSSDQIYLKYRKILYGGASSYKDCRRLGLKDPHQVLEEASAIYAVVYASAVEKLDREAPRLSFVWNVAGEALCSLYAEKQPGKPSFMSTEGLKEYHRNSKRREASLVKRLFP</sequence>
<evidence type="ECO:0000256" key="1">
    <source>
        <dbReference type="ARBA" id="ARBA00005762"/>
    </source>
</evidence>
<comment type="catalytic activity">
    <reaction evidence="7 8">
        <text>RNA(n) + a ribonucleoside 5'-triphosphate = RNA(n+1) + diphosphate</text>
        <dbReference type="Rhea" id="RHEA:21248"/>
        <dbReference type="Rhea" id="RHEA-COMP:14527"/>
        <dbReference type="Rhea" id="RHEA-COMP:17342"/>
        <dbReference type="ChEBI" id="CHEBI:33019"/>
        <dbReference type="ChEBI" id="CHEBI:61557"/>
        <dbReference type="ChEBI" id="CHEBI:140395"/>
        <dbReference type="EC" id="2.7.7.48"/>
    </reaction>
</comment>
<keyword evidence="4 8" id="KW-0548">Nucleotidyltransferase</keyword>
<gene>
    <name evidence="12" type="ORF">MARPO_0048s0033</name>
</gene>
<reference evidence="13" key="1">
    <citation type="journal article" date="2017" name="Cell">
        <title>Insights into land plant evolution garnered from the Marchantia polymorpha genome.</title>
        <authorList>
            <person name="Bowman J.L."/>
            <person name="Kohchi T."/>
            <person name="Yamato K.T."/>
            <person name="Jenkins J."/>
            <person name="Shu S."/>
            <person name="Ishizaki K."/>
            <person name="Yamaoka S."/>
            <person name="Nishihama R."/>
            <person name="Nakamura Y."/>
            <person name="Berger F."/>
            <person name="Adam C."/>
            <person name="Aki S.S."/>
            <person name="Althoff F."/>
            <person name="Araki T."/>
            <person name="Arteaga-Vazquez M.A."/>
            <person name="Balasubrmanian S."/>
            <person name="Barry K."/>
            <person name="Bauer D."/>
            <person name="Boehm C.R."/>
            <person name="Briginshaw L."/>
            <person name="Caballero-Perez J."/>
            <person name="Catarino B."/>
            <person name="Chen F."/>
            <person name="Chiyoda S."/>
            <person name="Chovatia M."/>
            <person name="Davies K.M."/>
            <person name="Delmans M."/>
            <person name="Demura T."/>
            <person name="Dierschke T."/>
            <person name="Dolan L."/>
            <person name="Dorantes-Acosta A.E."/>
            <person name="Eklund D.M."/>
            <person name="Florent S.N."/>
            <person name="Flores-Sandoval E."/>
            <person name="Fujiyama A."/>
            <person name="Fukuzawa H."/>
            <person name="Galik B."/>
            <person name="Grimanelli D."/>
            <person name="Grimwood J."/>
            <person name="Grossniklaus U."/>
            <person name="Hamada T."/>
            <person name="Haseloff J."/>
            <person name="Hetherington A.J."/>
            <person name="Higo A."/>
            <person name="Hirakawa Y."/>
            <person name="Hundley H.N."/>
            <person name="Ikeda Y."/>
            <person name="Inoue K."/>
            <person name="Inoue S.I."/>
            <person name="Ishida S."/>
            <person name="Jia Q."/>
            <person name="Kakita M."/>
            <person name="Kanazawa T."/>
            <person name="Kawai Y."/>
            <person name="Kawashima T."/>
            <person name="Kennedy M."/>
            <person name="Kinose K."/>
            <person name="Kinoshita T."/>
            <person name="Kohara Y."/>
            <person name="Koide E."/>
            <person name="Komatsu K."/>
            <person name="Kopischke S."/>
            <person name="Kubo M."/>
            <person name="Kyozuka J."/>
            <person name="Lagercrantz U."/>
            <person name="Lin S.S."/>
            <person name="Lindquist E."/>
            <person name="Lipzen A.M."/>
            <person name="Lu C.W."/>
            <person name="De Luna E."/>
            <person name="Martienssen R.A."/>
            <person name="Minamino N."/>
            <person name="Mizutani M."/>
            <person name="Mizutani M."/>
            <person name="Mochizuki N."/>
            <person name="Monte I."/>
            <person name="Mosher R."/>
            <person name="Nagasaki H."/>
            <person name="Nakagami H."/>
            <person name="Naramoto S."/>
            <person name="Nishitani K."/>
            <person name="Ohtani M."/>
            <person name="Okamoto T."/>
            <person name="Okumura M."/>
            <person name="Phillips J."/>
            <person name="Pollak B."/>
            <person name="Reinders A."/>
            <person name="Rovekamp M."/>
            <person name="Sano R."/>
            <person name="Sawa S."/>
            <person name="Schmid M.W."/>
            <person name="Shirakawa M."/>
            <person name="Solano R."/>
            <person name="Spunde A."/>
            <person name="Suetsugu N."/>
            <person name="Sugano S."/>
            <person name="Sugiyama A."/>
            <person name="Sun R."/>
            <person name="Suzuki Y."/>
            <person name="Takenaka M."/>
            <person name="Takezawa D."/>
            <person name="Tomogane H."/>
            <person name="Tsuzuki M."/>
            <person name="Ueda T."/>
            <person name="Umeda M."/>
            <person name="Ward J.M."/>
            <person name="Watanabe Y."/>
            <person name="Yazaki K."/>
            <person name="Yokoyama R."/>
            <person name="Yoshitake Y."/>
            <person name="Yotsui I."/>
            <person name="Zachgo S."/>
            <person name="Schmutz J."/>
        </authorList>
    </citation>
    <scope>NUCLEOTIDE SEQUENCE [LARGE SCALE GENOMIC DNA]</scope>
    <source>
        <strain evidence="13">Tak-1</strain>
    </source>
</reference>
<dbReference type="OrthoDB" id="6513042at2759"/>
<keyword evidence="3 8" id="KW-0808">Transferase</keyword>
<comment type="function">
    <text evidence="8">Probably involved in the RNA silencing pathway and required for the generation of small interfering RNAs (siRNAs).</text>
</comment>
<dbReference type="PANTHER" id="PTHR23079:SF55">
    <property type="entry name" value="RNA-DIRECTED RNA POLYMERASE"/>
    <property type="match status" value="1"/>
</dbReference>
<evidence type="ECO:0000256" key="7">
    <source>
        <dbReference type="ARBA" id="ARBA00048744"/>
    </source>
</evidence>
<protein>
    <recommendedName>
        <fullName evidence="8">RNA-dependent RNA polymerase</fullName>
        <ecNumber evidence="8">2.7.7.48</ecNumber>
    </recommendedName>
</protein>
<evidence type="ECO:0000259" key="10">
    <source>
        <dbReference type="Pfam" id="PF05183"/>
    </source>
</evidence>
<keyword evidence="5 8" id="KW-0694">RNA-binding</keyword>
<dbReference type="EMBL" id="KZ772720">
    <property type="protein sequence ID" value="PTQ38912.1"/>
    <property type="molecule type" value="Genomic_DNA"/>
</dbReference>
<dbReference type="GO" id="GO:0003968">
    <property type="term" value="F:RNA-directed RNA polymerase activity"/>
    <property type="evidence" value="ECO:0000318"/>
    <property type="project" value="GO_Central"/>
</dbReference>
<feature type="domain" description="RDRP C-terminal head" evidence="11">
    <location>
        <begin position="1249"/>
        <end position="1338"/>
    </location>
</feature>
<dbReference type="GO" id="GO:0003723">
    <property type="term" value="F:RNA binding"/>
    <property type="evidence" value="ECO:0007669"/>
    <property type="project" value="UniProtKB-KW"/>
</dbReference>
<dbReference type="Pfam" id="PF05183">
    <property type="entry name" value="RdRP"/>
    <property type="match status" value="1"/>
</dbReference>
<feature type="region of interest" description="Disordered" evidence="9">
    <location>
        <begin position="193"/>
        <end position="251"/>
    </location>
</feature>
<accession>A0A2R6WYH4</accession>
<dbReference type="InterPro" id="IPR007855">
    <property type="entry name" value="RDRP"/>
</dbReference>
<evidence type="ECO:0000313" key="13">
    <source>
        <dbReference type="Proteomes" id="UP000244005"/>
    </source>
</evidence>
<name>A0A2R6WYH4_MARPO</name>
<evidence type="ECO:0000256" key="3">
    <source>
        <dbReference type="ARBA" id="ARBA00022679"/>
    </source>
</evidence>
<dbReference type="Pfam" id="PF26253">
    <property type="entry name" value="RdRP_head"/>
    <property type="match status" value="1"/>
</dbReference>
<evidence type="ECO:0000256" key="9">
    <source>
        <dbReference type="SAM" id="MobiDB-lite"/>
    </source>
</evidence>
<dbReference type="Gramene" id="Mp5g10380.1">
    <property type="protein sequence ID" value="Mp5g10380.1.cds"/>
    <property type="gene ID" value="Mp5g10380"/>
</dbReference>
<feature type="compositionally biased region" description="Polar residues" evidence="9">
    <location>
        <begin position="221"/>
        <end position="243"/>
    </location>
</feature>
<evidence type="ECO:0000256" key="4">
    <source>
        <dbReference type="ARBA" id="ARBA00022695"/>
    </source>
</evidence>
<dbReference type="Proteomes" id="UP000244005">
    <property type="component" value="Unassembled WGS sequence"/>
</dbReference>
<organism evidence="12 13">
    <name type="scientific">Marchantia polymorpha</name>
    <name type="common">Common liverwort</name>
    <name type="synonym">Marchantia aquatica</name>
    <dbReference type="NCBI Taxonomy" id="3197"/>
    <lineage>
        <taxon>Eukaryota</taxon>
        <taxon>Viridiplantae</taxon>
        <taxon>Streptophyta</taxon>
        <taxon>Embryophyta</taxon>
        <taxon>Marchantiophyta</taxon>
        <taxon>Marchantiopsida</taxon>
        <taxon>Marchantiidae</taxon>
        <taxon>Marchantiales</taxon>
        <taxon>Marchantiaceae</taxon>
        <taxon>Marchantia</taxon>
    </lineage>
</organism>
<evidence type="ECO:0000256" key="6">
    <source>
        <dbReference type="ARBA" id="ARBA00023158"/>
    </source>
</evidence>
<feature type="compositionally biased region" description="Acidic residues" evidence="9">
    <location>
        <begin position="48"/>
        <end position="68"/>
    </location>
</feature>
<feature type="domain" description="RDRP core" evidence="10">
    <location>
        <begin position="609"/>
        <end position="1197"/>
    </location>
</feature>
<keyword evidence="2 8" id="KW-0696">RNA-directed RNA polymerase</keyword>
<keyword evidence="6 8" id="KW-0943">RNA-mediated gene silencing</keyword>
<feature type="region of interest" description="Disordered" evidence="9">
    <location>
        <begin position="32"/>
        <end position="68"/>
    </location>
</feature>
<dbReference type="InterPro" id="IPR057596">
    <property type="entry name" value="RDRP_core"/>
</dbReference>
<proteinExistence type="inferred from homology"/>
<dbReference type="GO" id="GO:0030422">
    <property type="term" value="P:siRNA processing"/>
    <property type="evidence" value="ECO:0000318"/>
    <property type="project" value="GO_Central"/>
</dbReference>
<keyword evidence="13" id="KW-1185">Reference proteome</keyword>
<dbReference type="PANTHER" id="PTHR23079">
    <property type="entry name" value="RNA-DEPENDENT RNA POLYMERASE"/>
    <property type="match status" value="1"/>
</dbReference>